<organism evidence="1">
    <name type="scientific">Octopus bimaculoides</name>
    <name type="common">California two-spotted octopus</name>
    <dbReference type="NCBI Taxonomy" id="37653"/>
    <lineage>
        <taxon>Eukaryota</taxon>
        <taxon>Metazoa</taxon>
        <taxon>Spiralia</taxon>
        <taxon>Lophotrochozoa</taxon>
        <taxon>Mollusca</taxon>
        <taxon>Cephalopoda</taxon>
        <taxon>Coleoidea</taxon>
        <taxon>Octopodiformes</taxon>
        <taxon>Octopoda</taxon>
        <taxon>Incirrata</taxon>
        <taxon>Octopodidae</taxon>
        <taxon>Octopus</taxon>
    </lineage>
</organism>
<evidence type="ECO:0000313" key="1">
    <source>
        <dbReference type="EMBL" id="KOF97620.1"/>
    </source>
</evidence>
<dbReference type="AlphaFoldDB" id="A0A0L8I9E6"/>
<reference evidence="1" key="1">
    <citation type="submission" date="2015-07" db="EMBL/GenBank/DDBJ databases">
        <title>MeaNS - Measles Nucleotide Surveillance Program.</title>
        <authorList>
            <person name="Tran T."/>
            <person name="Druce J."/>
        </authorList>
    </citation>
    <scope>NUCLEOTIDE SEQUENCE</scope>
    <source>
        <strain evidence="1">UCB-OBI-ISO-001</strain>
        <tissue evidence="1">Gonad</tissue>
    </source>
</reference>
<accession>A0A0L8I9E6</accession>
<proteinExistence type="predicted"/>
<sequence length="64" mass="7646">MVHAHFINMQHHTYSEFLLHYTIFLLTTEVIPTFLKVLSTCLLLQSPPLHYHFDYLGNKIYQLI</sequence>
<dbReference type="EMBL" id="KQ416274">
    <property type="protein sequence ID" value="KOF97620.1"/>
    <property type="molecule type" value="Genomic_DNA"/>
</dbReference>
<gene>
    <name evidence="1" type="ORF">OCBIM_22028886mg</name>
</gene>
<protein>
    <submittedName>
        <fullName evidence="1">Uncharacterized protein</fullName>
    </submittedName>
</protein>
<name>A0A0L8I9E6_OCTBM</name>